<evidence type="ECO:0000256" key="4">
    <source>
        <dbReference type="ARBA" id="ARBA00023125"/>
    </source>
</evidence>
<sequence length="334" mass="37998">MYDSAWFHFSSFCATFSTAVMPVNVSYVSAFIVHCFESRRMQPSSIKCMVAGIQFHLRCLDPSCLSLLENPSIRLLLNGLKREKPQGKDPRLPFSLTLLQKLITRLREGCFGSYSDLLLESVLLTLFTVFSEKLTKGWSPGAVISHGGREAPVQSLDWLPSPLALQILWIAPRTLHGSFIAHRSSYDCSFLNSSFHIEGHGEMDLKEPGRIAWFPSDTGLRRQWEVALRWEGFVATESSKLCSEHFKPDDFDMTGQIVRLRDGATPSVFNFPSHLQRIFDRLFSKRGHEYTKDPREFALTLHLHGPKAYSYLRDSLHLPLPHPHTLQRCSGCNQ</sequence>
<dbReference type="PANTHER" id="PTHR47696:SF1">
    <property type="entry name" value="THAP DOMAIN-CONTAINING PROTEIN 2"/>
    <property type="match status" value="1"/>
</dbReference>
<dbReference type="SMART" id="SM00980">
    <property type="entry name" value="THAP"/>
    <property type="match status" value="1"/>
</dbReference>
<dbReference type="Proteomes" id="UP001558613">
    <property type="component" value="Unassembled WGS sequence"/>
</dbReference>
<dbReference type="InterPro" id="IPR038441">
    <property type="entry name" value="THAP_Znf_sf"/>
</dbReference>
<evidence type="ECO:0000256" key="2">
    <source>
        <dbReference type="ARBA" id="ARBA00022771"/>
    </source>
</evidence>
<reference evidence="7 8" key="1">
    <citation type="submission" date="2023-09" db="EMBL/GenBank/DDBJ databases">
        <authorList>
            <person name="Wang M."/>
        </authorList>
    </citation>
    <scope>NUCLEOTIDE SEQUENCE [LARGE SCALE GENOMIC DNA]</scope>
    <source>
        <strain evidence="7">GT-2023</strain>
        <tissue evidence="7">Liver</tissue>
    </source>
</reference>
<dbReference type="Gene3D" id="1.10.150.130">
    <property type="match status" value="1"/>
</dbReference>
<evidence type="ECO:0000313" key="8">
    <source>
        <dbReference type="Proteomes" id="UP001558613"/>
    </source>
</evidence>
<dbReference type="PANTHER" id="PTHR47696">
    <property type="entry name" value="THAP DOMAIN-CONTAINING PROTEIN 2"/>
    <property type="match status" value="1"/>
</dbReference>
<dbReference type="InterPro" id="IPR021896">
    <property type="entry name" value="THAP9-like_HTH"/>
</dbReference>
<dbReference type="InterPro" id="IPR010998">
    <property type="entry name" value="Integrase_recombinase_N"/>
</dbReference>
<evidence type="ECO:0000256" key="1">
    <source>
        <dbReference type="ARBA" id="ARBA00022723"/>
    </source>
</evidence>
<name>A0ABR3MVL0_9TELE</name>
<evidence type="ECO:0000259" key="6">
    <source>
        <dbReference type="PROSITE" id="PS50950"/>
    </source>
</evidence>
<dbReference type="SMART" id="SM00692">
    <property type="entry name" value="DM3"/>
    <property type="match status" value="1"/>
</dbReference>
<evidence type="ECO:0000256" key="5">
    <source>
        <dbReference type="PROSITE-ProRule" id="PRU00309"/>
    </source>
</evidence>
<dbReference type="PROSITE" id="PS50950">
    <property type="entry name" value="ZF_THAP"/>
    <property type="match status" value="1"/>
</dbReference>
<evidence type="ECO:0000256" key="3">
    <source>
        <dbReference type="ARBA" id="ARBA00022833"/>
    </source>
</evidence>
<dbReference type="Pfam" id="PF05485">
    <property type="entry name" value="THAP"/>
    <property type="match status" value="1"/>
</dbReference>
<dbReference type="SUPFAM" id="SSF57716">
    <property type="entry name" value="Glucocorticoid receptor-like (DNA-binding domain)"/>
    <property type="match status" value="1"/>
</dbReference>
<keyword evidence="2 5" id="KW-0863">Zinc-finger</keyword>
<feature type="domain" description="THAP-type" evidence="6">
    <location>
        <begin position="183"/>
        <end position="269"/>
    </location>
</feature>
<protein>
    <recommendedName>
        <fullName evidence="6">THAP-type domain-containing protein</fullName>
    </recommendedName>
</protein>
<keyword evidence="8" id="KW-1185">Reference proteome</keyword>
<comment type="caution">
    <text evidence="7">The sequence shown here is derived from an EMBL/GenBank/DDBJ whole genome shotgun (WGS) entry which is preliminary data.</text>
</comment>
<accession>A0ABR3MVL0</accession>
<keyword evidence="3" id="KW-0862">Zinc</keyword>
<dbReference type="InterPro" id="IPR026521">
    <property type="entry name" value="THAP2"/>
</dbReference>
<dbReference type="InterPro" id="IPR006612">
    <property type="entry name" value="THAP_Znf"/>
</dbReference>
<dbReference type="Gene3D" id="6.20.210.20">
    <property type="entry name" value="THAP domain"/>
    <property type="match status" value="1"/>
</dbReference>
<proteinExistence type="predicted"/>
<dbReference type="SUPFAM" id="SSF47823">
    <property type="entry name" value="lambda integrase-like, N-terminal domain"/>
    <property type="match status" value="1"/>
</dbReference>
<organism evidence="7 8">
    <name type="scientific">Cirrhinus molitorella</name>
    <name type="common">mud carp</name>
    <dbReference type="NCBI Taxonomy" id="172907"/>
    <lineage>
        <taxon>Eukaryota</taxon>
        <taxon>Metazoa</taxon>
        <taxon>Chordata</taxon>
        <taxon>Craniata</taxon>
        <taxon>Vertebrata</taxon>
        <taxon>Euteleostomi</taxon>
        <taxon>Actinopterygii</taxon>
        <taxon>Neopterygii</taxon>
        <taxon>Teleostei</taxon>
        <taxon>Ostariophysi</taxon>
        <taxon>Cypriniformes</taxon>
        <taxon>Cyprinidae</taxon>
        <taxon>Labeoninae</taxon>
        <taxon>Labeonini</taxon>
        <taxon>Cirrhinus</taxon>
    </lineage>
</organism>
<keyword evidence="4 5" id="KW-0238">DNA-binding</keyword>
<gene>
    <name evidence="7" type="ORF">QQF64_034012</name>
</gene>
<dbReference type="EMBL" id="JAYMGO010000009">
    <property type="protein sequence ID" value="KAL1268649.1"/>
    <property type="molecule type" value="Genomic_DNA"/>
</dbReference>
<keyword evidence="1" id="KW-0479">Metal-binding</keyword>
<evidence type="ECO:0000313" key="7">
    <source>
        <dbReference type="EMBL" id="KAL1268649.1"/>
    </source>
</evidence>
<dbReference type="Pfam" id="PF12017">
    <property type="entry name" value="Tnp_P_element"/>
    <property type="match status" value="1"/>
</dbReference>